<evidence type="ECO:0000256" key="2">
    <source>
        <dbReference type="ARBA" id="ARBA00022664"/>
    </source>
</evidence>
<dbReference type="SUPFAM" id="SSF54928">
    <property type="entry name" value="RNA-binding domain, RBD"/>
    <property type="match status" value="4"/>
</dbReference>
<proteinExistence type="inferred from homology"/>
<feature type="domain" description="RRM" evidence="7">
    <location>
        <begin position="343"/>
        <end position="423"/>
    </location>
</feature>
<evidence type="ECO:0000256" key="3">
    <source>
        <dbReference type="ARBA" id="ARBA00022737"/>
    </source>
</evidence>
<dbReference type="Proteomes" id="UP001642483">
    <property type="component" value="Unassembled WGS sequence"/>
</dbReference>
<reference evidence="8 9" key="1">
    <citation type="submission" date="2024-02" db="EMBL/GenBank/DDBJ databases">
        <authorList>
            <person name="Daric V."/>
            <person name="Darras S."/>
        </authorList>
    </citation>
    <scope>NUCLEOTIDE SEQUENCE [LARGE SCALE GENOMIC DNA]</scope>
</reference>
<evidence type="ECO:0000256" key="6">
    <source>
        <dbReference type="PROSITE-ProRule" id="PRU00176"/>
    </source>
</evidence>
<keyword evidence="5" id="KW-0508">mRNA splicing</keyword>
<dbReference type="InterPro" id="IPR035979">
    <property type="entry name" value="RBD_domain_sf"/>
</dbReference>
<dbReference type="SMART" id="SM00360">
    <property type="entry name" value="RRM"/>
    <property type="match status" value="3"/>
</dbReference>
<dbReference type="PANTHER" id="PTHR13976">
    <property type="entry name" value="HETEROGENEOUS NUCLEAR RIBONUCLEOPROTEIN-RELATED"/>
    <property type="match status" value="1"/>
</dbReference>
<evidence type="ECO:0000259" key="7">
    <source>
        <dbReference type="PROSITE" id="PS50102"/>
    </source>
</evidence>
<evidence type="ECO:0000256" key="1">
    <source>
        <dbReference type="ARBA" id="ARBA00008866"/>
    </source>
</evidence>
<dbReference type="InterPro" id="IPR050666">
    <property type="entry name" value="ESRP"/>
</dbReference>
<evidence type="ECO:0000256" key="4">
    <source>
        <dbReference type="ARBA" id="ARBA00022884"/>
    </source>
</evidence>
<dbReference type="EMBL" id="CAWYQH010000099">
    <property type="protein sequence ID" value="CAK8685260.1"/>
    <property type="molecule type" value="Genomic_DNA"/>
</dbReference>
<evidence type="ECO:0000313" key="8">
    <source>
        <dbReference type="EMBL" id="CAK8685260.1"/>
    </source>
</evidence>
<dbReference type="InterPro" id="IPR012677">
    <property type="entry name" value="Nucleotide-bd_a/b_plait_sf"/>
</dbReference>
<accession>A0ABP0G594</accession>
<dbReference type="InterPro" id="IPR000504">
    <property type="entry name" value="RRM_dom"/>
</dbReference>
<protein>
    <recommendedName>
        <fullName evidence="7">RRM domain-containing protein</fullName>
    </recommendedName>
</protein>
<name>A0ABP0G594_CLALP</name>
<dbReference type="InterPro" id="IPR012337">
    <property type="entry name" value="RNaseH-like_sf"/>
</dbReference>
<keyword evidence="3" id="KW-0677">Repeat</keyword>
<dbReference type="InterPro" id="IPR036397">
    <property type="entry name" value="RNaseH_sf"/>
</dbReference>
<comment type="similarity">
    <text evidence="1">Belongs to the ESRP family.</text>
</comment>
<dbReference type="CDD" id="cd12254">
    <property type="entry name" value="RRM_hnRNPH_ESRPs_RBM12_like"/>
    <property type="match status" value="1"/>
</dbReference>
<keyword evidence="2" id="KW-0507">mRNA processing</keyword>
<dbReference type="Gene3D" id="3.30.70.330">
    <property type="match status" value="4"/>
</dbReference>
<keyword evidence="9" id="KW-1185">Reference proteome</keyword>
<organism evidence="8 9">
    <name type="scientific">Clavelina lepadiformis</name>
    <name type="common">Light-bulb sea squirt</name>
    <name type="synonym">Ascidia lepadiformis</name>
    <dbReference type="NCBI Taxonomy" id="159417"/>
    <lineage>
        <taxon>Eukaryota</taxon>
        <taxon>Metazoa</taxon>
        <taxon>Chordata</taxon>
        <taxon>Tunicata</taxon>
        <taxon>Ascidiacea</taxon>
        <taxon>Aplousobranchia</taxon>
        <taxon>Clavelinidae</taxon>
        <taxon>Clavelina</taxon>
    </lineage>
</organism>
<evidence type="ECO:0000313" key="9">
    <source>
        <dbReference type="Proteomes" id="UP001642483"/>
    </source>
</evidence>
<dbReference type="SUPFAM" id="SSF53098">
    <property type="entry name" value="Ribonuclease H-like"/>
    <property type="match status" value="1"/>
</dbReference>
<gene>
    <name evidence="8" type="ORF">CVLEPA_LOCUS16400</name>
</gene>
<keyword evidence="4 6" id="KW-0694">RNA-binding</keyword>
<comment type="caution">
    <text evidence="8">The sequence shown here is derived from an EMBL/GenBank/DDBJ whole genome shotgun (WGS) entry which is preliminary data.</text>
</comment>
<sequence>MGSSHYCDILVLFYCGTTGDNSSELLGSDESDLVVIVWQLLDLNQNQTGDIHYIYVKPSNDFCLRKEWQKETNITSQTLENAPVFQDAIHQFEETLRNELNDQGRTCSFTLCTDGQCHLRQVLMPASVWSDTTLPEFCYSFFDLKKEFRLCCNSMETDAMEIYNENYADTRTPDSVQDMLNYLNIDVESFGTFGVDHVRRMGAVIQVLVSERYGHVFNAPERIVARLDTGPCMTSELVRDDTVIRARGLPWQASDHDVARFFKGLNIPRGGAALVLNPQGRRNGEALVRFENEEQRDLALLRHKHHMGNRYIEVYRATGDDFLKVATGTSCEAIHFLSKEGDAIVRMRGLPFTATSNEIIEFFGSDIPVVHSEEGVLFVKHPDGRPTGDAFVLFASEKTALAALGKHKQTLGKRYVEIFKSTAAEVQQVLSRHMTTPIIPTMPAPVPLILPNNQQTLMSPHAQISPAYQQPITPGCIRNCIRLRGMPYSATVEDIMNFLGELSLYILPNGIHMVLNQQGRPSGDAFIQLCSPEKAGIAGLDVSKGGCHKKHMGERYVEVFQCSGDEMNIVLMGGTLNRNGMMPPPGMAIVPPEPVPTAGSITAIPAPTAPATSPFIVQTPHGTLLMQPPVVSQPGIPTLQTLDLIQAQTLLAAPRTAIYTQPTFLPYAQYLPTPPVSPSSANPIPATTPIANLTSPNSAAPAGTNPATGAGIQVRLQGMPYNAGVSDILTFLKGYNVNSNSIKLLYNDQLLPAGEALVTFASLEEAHRAVVERNRKLMGNRYVELLL</sequence>
<dbReference type="PROSITE" id="PS50102">
    <property type="entry name" value="RRM"/>
    <property type="match status" value="1"/>
</dbReference>
<evidence type="ECO:0000256" key="5">
    <source>
        <dbReference type="ARBA" id="ARBA00023187"/>
    </source>
</evidence>
<dbReference type="Gene3D" id="3.30.420.10">
    <property type="entry name" value="Ribonuclease H-like superfamily/Ribonuclease H"/>
    <property type="match status" value="1"/>
</dbReference>